<gene>
    <name evidence="2" type="ORF">M9Y10_025385</name>
</gene>
<evidence type="ECO:0000256" key="1">
    <source>
        <dbReference type="ARBA" id="ARBA00038101"/>
    </source>
</evidence>
<proteinExistence type="inferred from homology"/>
<dbReference type="SUPFAM" id="SSF81901">
    <property type="entry name" value="HCP-like"/>
    <property type="match status" value="1"/>
</dbReference>
<organism evidence="2 3">
    <name type="scientific">Tritrichomonas musculus</name>
    <dbReference type="NCBI Taxonomy" id="1915356"/>
    <lineage>
        <taxon>Eukaryota</taxon>
        <taxon>Metamonada</taxon>
        <taxon>Parabasalia</taxon>
        <taxon>Tritrichomonadida</taxon>
        <taxon>Tritrichomonadidae</taxon>
        <taxon>Tritrichomonas</taxon>
    </lineage>
</organism>
<dbReference type="PANTHER" id="PTHR11102:SF160">
    <property type="entry name" value="ERAD-ASSOCIATED E3 UBIQUITIN-PROTEIN LIGASE COMPONENT HRD3"/>
    <property type="match status" value="1"/>
</dbReference>
<dbReference type="EMBL" id="JAPFFF010000036">
    <property type="protein sequence ID" value="KAK8843185.1"/>
    <property type="molecule type" value="Genomic_DNA"/>
</dbReference>
<accession>A0ABR2HAB5</accession>
<dbReference type="Pfam" id="PF08238">
    <property type="entry name" value="Sel1"/>
    <property type="match status" value="3"/>
</dbReference>
<dbReference type="PANTHER" id="PTHR11102">
    <property type="entry name" value="SEL-1-LIKE PROTEIN"/>
    <property type="match status" value="1"/>
</dbReference>
<dbReference type="Gene3D" id="1.25.40.10">
    <property type="entry name" value="Tetratricopeptide repeat domain"/>
    <property type="match status" value="1"/>
</dbReference>
<protein>
    <recommendedName>
        <fullName evidence="4">Beta-lactamase</fullName>
    </recommendedName>
</protein>
<dbReference type="InterPro" id="IPR011990">
    <property type="entry name" value="TPR-like_helical_dom_sf"/>
</dbReference>
<reference evidence="2 3" key="1">
    <citation type="submission" date="2024-04" db="EMBL/GenBank/DDBJ databases">
        <title>Tritrichomonas musculus Genome.</title>
        <authorList>
            <person name="Alves-Ferreira E."/>
            <person name="Grigg M."/>
            <person name="Lorenzi H."/>
            <person name="Galac M."/>
        </authorList>
    </citation>
    <scope>NUCLEOTIDE SEQUENCE [LARGE SCALE GENOMIC DNA]</scope>
    <source>
        <strain evidence="2 3">EAF2021</strain>
    </source>
</reference>
<comment type="similarity">
    <text evidence="1">Belongs to the sel-1 family.</text>
</comment>
<dbReference type="InterPro" id="IPR006597">
    <property type="entry name" value="Sel1-like"/>
</dbReference>
<evidence type="ECO:0000313" key="3">
    <source>
        <dbReference type="Proteomes" id="UP001470230"/>
    </source>
</evidence>
<dbReference type="InterPro" id="IPR050767">
    <property type="entry name" value="Sel1_AlgK"/>
</dbReference>
<keyword evidence="3" id="KW-1185">Reference proteome</keyword>
<evidence type="ECO:0000313" key="2">
    <source>
        <dbReference type="EMBL" id="KAK8843185.1"/>
    </source>
</evidence>
<sequence length="267" mass="31637">MAQFNLGMVYYTGEYIKQDIKKALHFFECSAKGGFRLAQLFLADFYLEGKYVKQDIKKSVYLYKEVSHLYYHAKNNLAIIFKNGLGNFKANISMAKEYLTEAIKISVNKNEYNPILYFNLAIIYLNKYEKEKSNNLFDESIFLLAKSLDFQISATLFLLALVKRFKKDDFETTKSKIIEYIQNNIKSKEILKKIEEEWKAISFVFLLKQDKRDLLYTNYRNYNLLYINEKIIDLQEIQNNIINIIQSKKHVIPIQNEKFYEGFAINI</sequence>
<evidence type="ECO:0008006" key="4">
    <source>
        <dbReference type="Google" id="ProtNLM"/>
    </source>
</evidence>
<name>A0ABR2HAB5_9EUKA</name>
<dbReference type="SMART" id="SM00671">
    <property type="entry name" value="SEL1"/>
    <property type="match status" value="3"/>
</dbReference>
<dbReference type="Proteomes" id="UP001470230">
    <property type="component" value="Unassembled WGS sequence"/>
</dbReference>
<comment type="caution">
    <text evidence="2">The sequence shown here is derived from an EMBL/GenBank/DDBJ whole genome shotgun (WGS) entry which is preliminary data.</text>
</comment>